<dbReference type="EMBL" id="BMAC01000029">
    <property type="protein sequence ID" value="GFP81442.1"/>
    <property type="molecule type" value="Genomic_DNA"/>
</dbReference>
<evidence type="ECO:0000313" key="6">
    <source>
        <dbReference type="Proteomes" id="UP000653305"/>
    </source>
</evidence>
<gene>
    <name evidence="5" type="ORF">PHJA_000287500</name>
</gene>
<evidence type="ECO:0000259" key="4">
    <source>
        <dbReference type="PROSITE" id="PS51720"/>
    </source>
</evidence>
<dbReference type="GO" id="GO:0005525">
    <property type="term" value="F:GTP binding"/>
    <property type="evidence" value="ECO:0007669"/>
    <property type="project" value="UniProtKB-KW"/>
</dbReference>
<dbReference type="AlphaFoldDB" id="A0A830B6M8"/>
<feature type="coiled-coil region" evidence="3">
    <location>
        <begin position="167"/>
        <end position="240"/>
    </location>
</feature>
<evidence type="ECO:0000313" key="5">
    <source>
        <dbReference type="EMBL" id="GFP81442.1"/>
    </source>
</evidence>
<feature type="domain" description="AIG1-type G" evidence="4">
    <location>
        <begin position="1"/>
        <end position="135"/>
    </location>
</feature>
<evidence type="ECO:0000256" key="2">
    <source>
        <dbReference type="ARBA" id="ARBA00023134"/>
    </source>
</evidence>
<dbReference type="OrthoDB" id="8954335at2759"/>
<keyword evidence="6" id="KW-1185">Reference proteome</keyword>
<name>A0A830B6M8_9LAMI</name>
<dbReference type="Gene3D" id="3.40.50.300">
    <property type="entry name" value="P-loop containing nucleotide triphosphate hydrolases"/>
    <property type="match status" value="1"/>
</dbReference>
<organism evidence="5 6">
    <name type="scientific">Phtheirospermum japonicum</name>
    <dbReference type="NCBI Taxonomy" id="374723"/>
    <lineage>
        <taxon>Eukaryota</taxon>
        <taxon>Viridiplantae</taxon>
        <taxon>Streptophyta</taxon>
        <taxon>Embryophyta</taxon>
        <taxon>Tracheophyta</taxon>
        <taxon>Spermatophyta</taxon>
        <taxon>Magnoliopsida</taxon>
        <taxon>eudicotyledons</taxon>
        <taxon>Gunneridae</taxon>
        <taxon>Pentapetalae</taxon>
        <taxon>asterids</taxon>
        <taxon>lamiids</taxon>
        <taxon>Lamiales</taxon>
        <taxon>Orobanchaceae</taxon>
        <taxon>Orobanchaceae incertae sedis</taxon>
        <taxon>Phtheirospermum</taxon>
    </lineage>
</organism>
<keyword evidence="3" id="KW-0175">Coiled coil</keyword>
<accession>A0A830B6M8</accession>
<reference evidence="5" key="1">
    <citation type="submission" date="2020-07" db="EMBL/GenBank/DDBJ databases">
        <title>Ethylene signaling mediates host invasion by parasitic plants.</title>
        <authorList>
            <person name="Yoshida S."/>
        </authorList>
    </citation>
    <scope>NUCLEOTIDE SEQUENCE</scope>
    <source>
        <strain evidence="5">Okayama</strain>
    </source>
</reference>
<keyword evidence="1" id="KW-0547">Nucleotide-binding</keyword>
<dbReference type="PANTHER" id="PTHR10903:SF184">
    <property type="entry name" value="GTP-BINDING PROTEIN A"/>
    <property type="match status" value="1"/>
</dbReference>
<evidence type="ECO:0000256" key="1">
    <source>
        <dbReference type="ARBA" id="ARBA00022741"/>
    </source>
</evidence>
<keyword evidence="2" id="KW-0342">GTP-binding</keyword>
<protein>
    <submittedName>
        <fullName evidence="5">Protein aig1</fullName>
    </submittedName>
</protein>
<dbReference type="InterPro" id="IPR027417">
    <property type="entry name" value="P-loop_NTPase"/>
</dbReference>
<evidence type="ECO:0000256" key="3">
    <source>
        <dbReference type="SAM" id="Coils"/>
    </source>
</evidence>
<dbReference type="Proteomes" id="UP000653305">
    <property type="component" value="Unassembled WGS sequence"/>
</dbReference>
<sequence>MRREIIKCIDGIHAALLVLSTRPRFSQEEEEAIKSLMKFFGNKFSDYMIVIFTGGDDLEAQDETLDDYLGRDDCPEPLQKILEMCGNRCVLFDNRDKRCQEEIATNWSNFLSFVDVVVDNNEGKPYTNELFVEMKASVFFFFFLLVFYCCLQGHCKEDISEFNELFSKTYEQQLQRITEMVESKLKETTRKLELQLAEEHEARLKAEESVQAAQTQSKEIRNLRENLERAKKETAELRNRQNCAIL</sequence>
<comment type="caution">
    <text evidence="5">The sequence shown here is derived from an EMBL/GenBank/DDBJ whole genome shotgun (WGS) entry which is preliminary data.</text>
</comment>
<dbReference type="InterPro" id="IPR006703">
    <property type="entry name" value="G_AIG1"/>
</dbReference>
<dbReference type="Pfam" id="PF04548">
    <property type="entry name" value="AIG1"/>
    <property type="match status" value="1"/>
</dbReference>
<dbReference type="InterPro" id="IPR045058">
    <property type="entry name" value="GIMA/IAN/Toc"/>
</dbReference>
<dbReference type="PANTHER" id="PTHR10903">
    <property type="entry name" value="GTPASE, IMAP FAMILY MEMBER-RELATED"/>
    <property type="match status" value="1"/>
</dbReference>
<dbReference type="PROSITE" id="PS51720">
    <property type="entry name" value="G_AIG1"/>
    <property type="match status" value="1"/>
</dbReference>
<proteinExistence type="predicted"/>